<proteinExistence type="predicted"/>
<dbReference type="PROSITE" id="PS51318">
    <property type="entry name" value="TAT"/>
    <property type="match status" value="1"/>
</dbReference>
<gene>
    <name evidence="3" type="ORF">ACFFGG_08505</name>
</gene>
<feature type="signal peptide" evidence="2">
    <location>
        <begin position="1"/>
        <end position="27"/>
    </location>
</feature>
<dbReference type="Proteomes" id="UP001589834">
    <property type="component" value="Unassembled WGS sequence"/>
</dbReference>
<dbReference type="RefSeq" id="WP_377482170.1">
    <property type="nucleotide sequence ID" value="NZ_JBHLTN010000016.1"/>
</dbReference>
<protein>
    <recommendedName>
        <fullName evidence="5">Lipoprotein</fullName>
    </recommendedName>
</protein>
<comment type="caution">
    <text evidence="3">The sequence shown here is derived from an EMBL/GenBank/DDBJ whole genome shotgun (WGS) entry which is preliminary data.</text>
</comment>
<feature type="chain" id="PRO_5047380774" description="Lipoprotein" evidence="2">
    <location>
        <begin position="28"/>
        <end position="278"/>
    </location>
</feature>
<accession>A0ABV6PS06</accession>
<evidence type="ECO:0008006" key="5">
    <source>
        <dbReference type="Google" id="ProtNLM"/>
    </source>
</evidence>
<evidence type="ECO:0000313" key="4">
    <source>
        <dbReference type="Proteomes" id="UP001589834"/>
    </source>
</evidence>
<organism evidence="3 4">
    <name type="scientific">Ottowia pentelensis</name>
    <dbReference type="NCBI Taxonomy" id="511108"/>
    <lineage>
        <taxon>Bacteria</taxon>
        <taxon>Pseudomonadati</taxon>
        <taxon>Pseudomonadota</taxon>
        <taxon>Betaproteobacteria</taxon>
        <taxon>Burkholderiales</taxon>
        <taxon>Comamonadaceae</taxon>
        <taxon>Ottowia</taxon>
    </lineage>
</organism>
<evidence type="ECO:0000256" key="1">
    <source>
        <dbReference type="SAM" id="MobiDB-lite"/>
    </source>
</evidence>
<reference evidence="3 4" key="1">
    <citation type="submission" date="2024-09" db="EMBL/GenBank/DDBJ databases">
        <authorList>
            <person name="Sun Q."/>
            <person name="Mori K."/>
        </authorList>
    </citation>
    <scope>NUCLEOTIDE SEQUENCE [LARGE SCALE GENOMIC DNA]</scope>
    <source>
        <strain evidence="3 4">NCAIM B.02336</strain>
    </source>
</reference>
<evidence type="ECO:0000313" key="3">
    <source>
        <dbReference type="EMBL" id="MFC0592595.1"/>
    </source>
</evidence>
<feature type="region of interest" description="Disordered" evidence="1">
    <location>
        <begin position="259"/>
        <end position="278"/>
    </location>
</feature>
<dbReference type="InterPro" id="IPR006311">
    <property type="entry name" value="TAT_signal"/>
</dbReference>
<dbReference type="EMBL" id="JBHLTN010000016">
    <property type="protein sequence ID" value="MFC0592595.1"/>
    <property type="molecule type" value="Genomic_DNA"/>
</dbReference>
<evidence type="ECO:0000256" key="2">
    <source>
        <dbReference type="SAM" id="SignalP"/>
    </source>
</evidence>
<sequence>MTASSPLLRRGATGLALAAALALGACANAPLASAPAGSPAVAAAPQGAESAPAIEVPPSAIGRWYDLGAYDAPWLAGVGPAPASGASVPTRVAGLQRADGQWLALVLVQRVAGGGSSCAAPGRLDVKDAAGCLRMRRDADFDHWLQQQNPVLERWIDARGWAARPRAWISDRATGSGDAVEAVALVNPALLEPVTRNNYDFLVSGGTGQAWARQFAHATQAAAAGGALRVPPFPFSAPLAAPAPAAAPAVVTAPPAATAVQVNPPAPPPARAPRADRQ</sequence>
<name>A0ABV6PS06_9BURK</name>
<keyword evidence="2" id="KW-0732">Signal</keyword>
<keyword evidence="4" id="KW-1185">Reference proteome</keyword>